<dbReference type="AlphaFoldDB" id="A0AAU8A8P4"/>
<name>A0AAU8A8P4_9FIRM</name>
<keyword evidence="1" id="KW-0812">Transmembrane</keyword>
<gene>
    <name evidence="2" type="ORF">PUP29_00640</name>
</gene>
<proteinExistence type="predicted"/>
<accession>A0AAU8A8P4</accession>
<feature type="transmembrane region" description="Helical" evidence="1">
    <location>
        <begin position="6"/>
        <end position="27"/>
    </location>
</feature>
<dbReference type="RefSeq" id="WP_353423560.1">
    <property type="nucleotide sequence ID" value="NZ_CP117826.1"/>
</dbReference>
<evidence type="ECO:0000256" key="1">
    <source>
        <dbReference type="SAM" id="Phobius"/>
    </source>
</evidence>
<organism evidence="2">
    <name type="scientific">Christensenella massiliensis</name>
    <dbReference type="NCBI Taxonomy" id="1805714"/>
    <lineage>
        <taxon>Bacteria</taxon>
        <taxon>Bacillati</taxon>
        <taxon>Bacillota</taxon>
        <taxon>Clostridia</taxon>
        <taxon>Christensenellales</taxon>
        <taxon>Christensenellaceae</taxon>
        <taxon>Christensenella</taxon>
    </lineage>
</organism>
<keyword evidence="1" id="KW-0472">Membrane</keyword>
<dbReference type="EMBL" id="CP117826">
    <property type="protein sequence ID" value="XCC62473.1"/>
    <property type="molecule type" value="Genomic_DNA"/>
</dbReference>
<evidence type="ECO:0000313" key="2">
    <source>
        <dbReference type="EMBL" id="XCC62473.1"/>
    </source>
</evidence>
<reference evidence="2" key="1">
    <citation type="submission" date="2023-02" db="EMBL/GenBank/DDBJ databases">
        <title>Gut commensal Christensenella minuta modulates host metabolism via a new class of secondary bile acids.</title>
        <authorList>
            <person name="Liu C."/>
        </authorList>
    </citation>
    <scope>NUCLEOTIDE SEQUENCE</scope>
    <source>
        <strain evidence="2">CA70</strain>
    </source>
</reference>
<protein>
    <submittedName>
        <fullName evidence="2">Uncharacterized protein</fullName>
    </submittedName>
</protein>
<keyword evidence="1" id="KW-1133">Transmembrane helix</keyword>
<sequence length="57" mass="5888">MAHALAVKFIAVMAVIIVGLTMILMALPSNPLPFQSLAENPSSGAPIQAETVSVPTK</sequence>